<evidence type="ECO:0000256" key="6">
    <source>
        <dbReference type="ARBA" id="ARBA00023136"/>
    </source>
</evidence>
<feature type="compositionally biased region" description="Low complexity" evidence="12">
    <location>
        <begin position="1269"/>
        <end position="1278"/>
    </location>
</feature>
<evidence type="ECO:0000313" key="15">
    <source>
        <dbReference type="Proteomes" id="UP000018467"/>
    </source>
</evidence>
<dbReference type="GO" id="GO:0005634">
    <property type="term" value="C:nucleus"/>
    <property type="evidence" value="ECO:0007669"/>
    <property type="project" value="InterPro"/>
</dbReference>
<dbReference type="GO" id="GO:0033596">
    <property type="term" value="C:TSC1-TSC2 complex"/>
    <property type="evidence" value="ECO:0007669"/>
    <property type="project" value="InterPro"/>
</dbReference>
<evidence type="ECO:0000256" key="12">
    <source>
        <dbReference type="SAM" id="MobiDB-lite"/>
    </source>
</evidence>
<feature type="region of interest" description="Disordered" evidence="12">
    <location>
        <begin position="1204"/>
        <end position="1231"/>
    </location>
</feature>
<dbReference type="PANTHER" id="PTHR10063">
    <property type="entry name" value="TUBERIN"/>
    <property type="match status" value="1"/>
</dbReference>
<keyword evidence="3" id="KW-0963">Cytoplasm</keyword>
<protein>
    <recommendedName>
        <fullName evidence="10">Tuberin</fullName>
    </recommendedName>
</protein>
<reference evidence="14" key="4">
    <citation type="submission" date="2025-09" db="UniProtKB">
        <authorList>
            <consortium name="Ensembl"/>
        </authorList>
    </citation>
    <scope>IDENTIFICATION</scope>
</reference>
<feature type="compositionally biased region" description="Polar residues" evidence="12">
    <location>
        <begin position="1216"/>
        <end position="1231"/>
    </location>
</feature>
<organism evidence="14 15">
    <name type="scientific">Astyanax mexicanus</name>
    <name type="common">Blind cave fish</name>
    <name type="synonym">Astyanax fasciatus mexicanus</name>
    <dbReference type="NCBI Taxonomy" id="7994"/>
    <lineage>
        <taxon>Eukaryota</taxon>
        <taxon>Metazoa</taxon>
        <taxon>Chordata</taxon>
        <taxon>Craniata</taxon>
        <taxon>Vertebrata</taxon>
        <taxon>Euteleostomi</taxon>
        <taxon>Actinopterygii</taxon>
        <taxon>Neopterygii</taxon>
        <taxon>Teleostei</taxon>
        <taxon>Ostariophysi</taxon>
        <taxon>Characiformes</taxon>
        <taxon>Characoidei</taxon>
        <taxon>Acestrorhamphidae</taxon>
        <taxon>Acestrorhamphinae</taxon>
        <taxon>Astyanax</taxon>
    </lineage>
</organism>
<dbReference type="PROSITE" id="PS50077">
    <property type="entry name" value="HEAT_REPEAT"/>
    <property type="match status" value="1"/>
</dbReference>
<dbReference type="Ensembl" id="ENSAMXT00000010884.2">
    <property type="protein sequence ID" value="ENSAMXP00000010884.2"/>
    <property type="gene ID" value="ENSAMXG00000010507.2"/>
</dbReference>
<dbReference type="InterPro" id="IPR000331">
    <property type="entry name" value="Rap/Ran_GAP_dom"/>
</dbReference>
<feature type="region of interest" description="Disordered" evidence="12">
    <location>
        <begin position="1035"/>
        <end position="1144"/>
    </location>
</feature>
<feature type="compositionally biased region" description="Polar residues" evidence="12">
    <location>
        <begin position="1062"/>
        <end position="1071"/>
    </location>
</feature>
<name>W5KTH2_ASTMX</name>
<dbReference type="PANTHER" id="PTHR10063:SF0">
    <property type="entry name" value="TUBERIN"/>
    <property type="match status" value="1"/>
</dbReference>
<evidence type="ECO:0000256" key="10">
    <source>
        <dbReference type="ARBA" id="ARBA00070662"/>
    </source>
</evidence>
<feature type="compositionally biased region" description="Basic and acidic residues" evidence="12">
    <location>
        <begin position="1367"/>
        <end position="1379"/>
    </location>
</feature>
<evidence type="ECO:0000256" key="1">
    <source>
        <dbReference type="ARBA" id="ARBA00004514"/>
    </source>
</evidence>
<dbReference type="GeneTree" id="ENSGT00950000183139"/>
<dbReference type="Pfam" id="PF03542">
    <property type="entry name" value="Tuberin"/>
    <property type="match status" value="1"/>
</dbReference>
<reference evidence="15" key="2">
    <citation type="journal article" date="2014" name="Nat. Commun.">
        <title>The cavefish genome reveals candidate genes for eye loss.</title>
        <authorList>
            <person name="McGaugh S.E."/>
            <person name="Gross J.B."/>
            <person name="Aken B."/>
            <person name="Blin M."/>
            <person name="Borowsky R."/>
            <person name="Chalopin D."/>
            <person name="Hinaux H."/>
            <person name="Jeffery W.R."/>
            <person name="Keene A."/>
            <person name="Ma L."/>
            <person name="Minx P."/>
            <person name="Murphy D."/>
            <person name="O'Quin K.E."/>
            <person name="Retaux S."/>
            <person name="Rohner N."/>
            <person name="Searle S.M."/>
            <person name="Stahl B.A."/>
            <person name="Tabin C."/>
            <person name="Volff J.N."/>
            <person name="Yoshizawa M."/>
            <person name="Warren W.C."/>
        </authorList>
    </citation>
    <scope>NUCLEOTIDE SEQUENCE [LARGE SCALE GENOMIC DNA]</scope>
    <source>
        <strain evidence="15">female</strain>
    </source>
</reference>
<evidence type="ECO:0000259" key="13">
    <source>
        <dbReference type="PROSITE" id="PS50085"/>
    </source>
</evidence>
<dbReference type="InParanoid" id="W5KTH2"/>
<dbReference type="HOGENOM" id="CLU_001122_0_0_1"/>
<dbReference type="SUPFAM" id="SSF48371">
    <property type="entry name" value="ARM repeat"/>
    <property type="match status" value="1"/>
</dbReference>
<dbReference type="GO" id="GO:0045202">
    <property type="term" value="C:synapse"/>
    <property type="evidence" value="ECO:0007669"/>
    <property type="project" value="UniProtKB-ARBA"/>
</dbReference>
<keyword evidence="15" id="KW-1185">Reference proteome</keyword>
<feature type="repeat" description="HEAT" evidence="11">
    <location>
        <begin position="489"/>
        <end position="527"/>
    </location>
</feature>
<dbReference type="InterPro" id="IPR027107">
    <property type="entry name" value="Tuberin/Ral-act_asu"/>
</dbReference>
<feature type="region of interest" description="Disordered" evidence="12">
    <location>
        <begin position="926"/>
        <end position="946"/>
    </location>
</feature>
<keyword evidence="2" id="KW-0343">GTPase activation</keyword>
<feature type="compositionally biased region" description="Polar residues" evidence="12">
    <location>
        <begin position="1679"/>
        <end position="1688"/>
    </location>
</feature>
<comment type="subcellular location">
    <subcellularLocation>
        <location evidence="1">Cytoplasm</location>
        <location evidence="1">Cytosol</location>
    </subcellularLocation>
    <subcellularLocation>
        <location evidence="8">Lysosome membrane</location>
        <topology evidence="8">Peripheral membrane protein</topology>
    </subcellularLocation>
</comment>
<evidence type="ECO:0000256" key="9">
    <source>
        <dbReference type="ARBA" id="ARBA00054764"/>
    </source>
</evidence>
<comment type="function">
    <text evidence="9">Catalytic component of the TSC-TBC complex, a multiprotein complex that acts as a negative regulator of the canonical mTORC1 complex, an evolutionarily conserved central nutrient sensor that stimulates anabolic reactions and macromolecule biosynthesis to promote cellular biomass generation and growth. Within the TSC-TBC complex, TSC2 acts as a GTPase-activating protein (GAP) for the small GTPase RHEB, a direct activator of the protein kinase activity of mTORC1. In absence of nutrients, the TSC-TBC complex inhibits mTORC1, thereby preventing phosphorylation of ribosomal protein S6 kinase (RPS6KB1 and RPS6KB2) and EIF4EBP1 (4E-BP1) by the mTORC1 signaling. The TSC-TBC complex is inactivated in response to nutrients, relieving inhibition of mTORC1. Involved in microtubule-mediated protein transport via its ability to regulate mTORC1 signaling. Also stimulates the intrinsic GTPase activity of the Ras-related proteins RAP1A and RAB5.</text>
</comment>
<keyword evidence="6" id="KW-0472">Membrane</keyword>
<dbReference type="InterPro" id="IPR011989">
    <property type="entry name" value="ARM-like"/>
</dbReference>
<dbReference type="eggNOG" id="KOG3687">
    <property type="taxonomic scope" value="Eukaryota"/>
</dbReference>
<dbReference type="FunFam" id="3.40.50.11210:FF:000004">
    <property type="entry name" value="Tuberin isoform X3"/>
    <property type="match status" value="1"/>
</dbReference>
<evidence type="ECO:0000313" key="14">
    <source>
        <dbReference type="Ensembl" id="ENSAMXP00000010884.2"/>
    </source>
</evidence>
<dbReference type="GO" id="GO:0030178">
    <property type="term" value="P:negative regulation of Wnt signaling pathway"/>
    <property type="evidence" value="ECO:0007669"/>
    <property type="project" value="TreeGrafter"/>
</dbReference>
<dbReference type="Proteomes" id="UP000018467">
    <property type="component" value="Unassembled WGS sequence"/>
</dbReference>
<dbReference type="InterPro" id="IPR018515">
    <property type="entry name" value="Tuberin-type_domain"/>
</dbReference>
<dbReference type="GO" id="GO:0051056">
    <property type="term" value="P:regulation of small GTPase mediated signal transduction"/>
    <property type="evidence" value="ECO:0007669"/>
    <property type="project" value="InterPro"/>
</dbReference>
<proteinExistence type="predicted"/>
<keyword evidence="5" id="KW-0832">Ubl conjugation</keyword>
<evidence type="ECO:0000256" key="3">
    <source>
        <dbReference type="ARBA" id="ARBA00022490"/>
    </source>
</evidence>
<feature type="domain" description="Rap-GAP" evidence="13">
    <location>
        <begin position="1428"/>
        <end position="1657"/>
    </location>
</feature>
<dbReference type="PROSITE" id="PS50085">
    <property type="entry name" value="RAPGAP"/>
    <property type="match status" value="1"/>
</dbReference>
<dbReference type="STRING" id="7994.ENSAMXP00000010884"/>
<dbReference type="Gene3D" id="1.25.10.10">
    <property type="entry name" value="Leucine-rich Repeat Variant"/>
    <property type="match status" value="1"/>
</dbReference>
<accession>W5KTH2</accession>
<sequence length="1705" mass="189878">MHKQPSKESLKDKLKGVFGLGPSRLPSKQTESKPSEFIITYDILKELAPECGLSNRIRVINHVCDLAKAKKFEEHAVEALWKAVEDMMQPEQPPEARHAVLLLLRAIVQGQGERLGPLRAYFFKIIWEYQPCNEDLPERLGVFKALTENGKDVTYLEDEIARFVVVWMDTGLTADFLQVLVNLVKFNSCYLDQNVSLMVQKICWLCNRTTSSTDIEVALQVLDAVVCYNCLPSDSLAIFIVTLCRTVNVKEFCESCWKLMRKVLGTHLGHSAIYTMCRIMEERAYMEDAALLRGAVFFVGMALWGAHRLPALKNTPTLVLPSFYKAMNCANEVVSYEIVLSITRLIKKYGKELQVVTWDILLAIIERLLQQIQTIGSPELKAIVFELLSTVEELYEQNDFHGSSERFFSLVEKCSDKRPDASVLTLISYRAQSIQPAKDGWIQSLHRLMEKFFRNETRSVIRIKVLHILSFVLSTNRQLYEEELIEVVVIPQLGQIAEDRDLSVRKQATQLLVDLAEGCNTNHFNSLLDIIEKVMHQLTLCELLPRDLSAESPMEDVKTAILGLLEILQSKLYSLPASHASRVYELLISHVQLHYKNKYSSALASSIRLQVFDFLLLMRADSLHRLGVPNKDGVLRFSPYCYCDKREVEKKPAGTVSPTAGSPAPAAQPTSIRTAYLPYSLAFNVLLQCLKMETDWKVLKLVLDKMPWTLQYKVLLLTSPCSVDQLCSTLCSMVTDRLISERLKRTPDGFSRTDVQLAVVPVLTALTSYHSYLEQSRQRELVQCLETGLIYRCAKQCVVALTMCTVEMPDIMIKLLPALIVKLTHISATVTMATPMLEFLSTLVRLPHLYANFVAEQYVSVFAISLPYTNPSKFNQYIVSLAHHVIAMWFIRCRLPFRKDFVQYITKGLRSNALLPFDDSHEQSSFRARSTSLNERPKRMHTSTTTCSLGSADESAVVQADDALKTVHLELTETCLDMMARYVFSNFSALPKRSPIAEFLLAGGPSMTWLVGNKLVTITTSGGSRTQTLLGLDMVERPGGGEMTRSDPTLHRQTKEAPAKLESQSTQQLNRATRIRVRSMSGGHALRAGPAQSLSPLVSPSDGEFGGPLPPPGPPLEGLNCPRAAEEPPQTSSSAPPPKDKSGLAEFVPMLTQGWAEIFIRRPSGTTSWLMCLENPPSPFSSELGNMPLQELSSVLMAMEGVKEPQTDPAGVPSDAPQSHSKPSLIQRSNTDSVVVLEESGRGKGPDSPSDSPDIQEFEAISSEPIFMSTEKSSSTSSQDDEKSTLEEVSEGGIPIDQPPLTFSSGAVDSDPPFPHSQTLNKSSSSPELQTLPEAYAKAVGAVVSGPLSPSGHRPRGHTISVSAPSSRRERKSDRDSYHNRGGTTNAEKSSGLSPSFVFLQLYHSPFFGNEANKPLLLPKSELIDRAVKVLDQMPPYDTHKIGVVFVGPGQANNEVAILSNEYGSNRYARFLTGLGKLIHLKDCDPDQIFLGGLDHGRYADDGEFTYCWHDDIMQAIFHIATLMPNRESDKSCCNKKRHIGNDFVVVVYNDSGEEYKLGTIKGQFNFVEVLIKPLDFESNLVTLQCRRDLEGLVDTTVAKIVSDQNLPLLVRQMALHANMASLVHQYRANPSDAYASKWLARLRHIKRIRTRAQEEIQSRPTPGISLTQSHASKPAHQPSGSASSQDSGQRKRLVSTVDDFTDFV</sequence>
<keyword evidence="7" id="KW-0458">Lysosome</keyword>
<reference evidence="15" key="1">
    <citation type="submission" date="2013-03" db="EMBL/GenBank/DDBJ databases">
        <authorList>
            <person name="Jeffery W."/>
            <person name="Warren W."/>
            <person name="Wilson R.K."/>
        </authorList>
    </citation>
    <scope>NUCLEOTIDE SEQUENCE</scope>
    <source>
        <strain evidence="15">female</strain>
    </source>
</reference>
<dbReference type="Gene3D" id="3.40.50.11210">
    <property type="entry name" value="Rap/Ran-GAP"/>
    <property type="match status" value="1"/>
</dbReference>
<dbReference type="GO" id="GO:0046627">
    <property type="term" value="P:negative regulation of insulin receptor signaling pathway"/>
    <property type="evidence" value="ECO:0007669"/>
    <property type="project" value="TreeGrafter"/>
</dbReference>
<evidence type="ECO:0000256" key="11">
    <source>
        <dbReference type="PROSITE-ProRule" id="PRU00103"/>
    </source>
</evidence>
<evidence type="ECO:0000256" key="4">
    <source>
        <dbReference type="ARBA" id="ARBA00022553"/>
    </source>
</evidence>
<evidence type="ECO:0000256" key="7">
    <source>
        <dbReference type="ARBA" id="ARBA00023228"/>
    </source>
</evidence>
<evidence type="ECO:0000256" key="5">
    <source>
        <dbReference type="ARBA" id="ARBA00022843"/>
    </source>
</evidence>
<dbReference type="GO" id="GO:0016241">
    <property type="term" value="P:regulation of macroautophagy"/>
    <property type="evidence" value="ECO:0007669"/>
    <property type="project" value="UniProtKB-ARBA"/>
</dbReference>
<feature type="region of interest" description="Disordered" evidence="12">
    <location>
        <begin position="1346"/>
        <end position="1390"/>
    </location>
</feature>
<dbReference type="InterPro" id="IPR021133">
    <property type="entry name" value="HEAT_type_2"/>
</dbReference>
<keyword evidence="4" id="KW-0597">Phosphoprotein</keyword>
<reference evidence="14" key="3">
    <citation type="submission" date="2025-08" db="UniProtKB">
        <authorList>
            <consortium name="Ensembl"/>
        </authorList>
    </citation>
    <scope>IDENTIFICATION</scope>
</reference>
<dbReference type="InterPro" id="IPR016024">
    <property type="entry name" value="ARM-type_fold"/>
</dbReference>
<dbReference type="Bgee" id="ENSAMXG00000010507">
    <property type="expression patterns" value="Expressed in mesonephros and 14 other cell types or tissues"/>
</dbReference>
<feature type="compositionally biased region" description="Polar residues" evidence="12">
    <location>
        <begin position="1316"/>
        <end position="1327"/>
    </location>
</feature>
<dbReference type="GO" id="GO:0005096">
    <property type="term" value="F:GTPase activator activity"/>
    <property type="evidence" value="ECO:0007669"/>
    <property type="project" value="UniProtKB-KW"/>
</dbReference>
<dbReference type="InterPro" id="IPR024584">
    <property type="entry name" value="Tuberin_N"/>
</dbReference>
<dbReference type="PRINTS" id="PR01431">
    <property type="entry name" value="TUBERIN"/>
</dbReference>
<dbReference type="GO" id="GO:0051898">
    <property type="term" value="P:negative regulation of phosphatidylinositol 3-kinase/protein kinase B signal transduction"/>
    <property type="evidence" value="ECO:0007669"/>
    <property type="project" value="TreeGrafter"/>
</dbReference>
<dbReference type="Pfam" id="PF11864">
    <property type="entry name" value="DUF3384"/>
    <property type="match status" value="1"/>
</dbReference>
<dbReference type="GO" id="GO:0051726">
    <property type="term" value="P:regulation of cell cycle"/>
    <property type="evidence" value="ECO:0007669"/>
    <property type="project" value="TreeGrafter"/>
</dbReference>
<feature type="region of interest" description="Disordered" evidence="12">
    <location>
        <begin position="1653"/>
        <end position="1705"/>
    </location>
</feature>
<dbReference type="GO" id="GO:0005765">
    <property type="term" value="C:lysosomal membrane"/>
    <property type="evidence" value="ECO:0007669"/>
    <property type="project" value="UniProtKB-SubCell"/>
</dbReference>
<dbReference type="SUPFAM" id="SSF111347">
    <property type="entry name" value="Rap/Ran-GAP"/>
    <property type="match status" value="1"/>
</dbReference>
<feature type="compositionally biased region" description="Basic and acidic residues" evidence="12">
    <location>
        <begin position="1044"/>
        <end position="1059"/>
    </location>
</feature>
<evidence type="ECO:0000256" key="8">
    <source>
        <dbReference type="ARBA" id="ARBA00023765"/>
    </source>
</evidence>
<dbReference type="Pfam" id="PF02145">
    <property type="entry name" value="Rap_GAP"/>
    <property type="match status" value="1"/>
</dbReference>
<evidence type="ECO:0000256" key="2">
    <source>
        <dbReference type="ARBA" id="ARBA00022468"/>
    </source>
</evidence>
<dbReference type="InterPro" id="IPR035974">
    <property type="entry name" value="Rap/Ran-GAP_sf"/>
</dbReference>
<feature type="region of interest" description="Disordered" evidence="12">
    <location>
        <begin position="1262"/>
        <end position="1327"/>
    </location>
</feature>
<dbReference type="InterPro" id="IPR003913">
    <property type="entry name" value="Tuberin"/>
</dbReference>
<dbReference type="GO" id="GO:0032007">
    <property type="term" value="P:negative regulation of TOR signaling"/>
    <property type="evidence" value="ECO:0007669"/>
    <property type="project" value="InterPro"/>
</dbReference>
<feature type="compositionally biased region" description="Polar residues" evidence="12">
    <location>
        <begin position="1659"/>
        <end position="1672"/>
    </location>
</feature>